<dbReference type="InterPro" id="IPR050980">
    <property type="entry name" value="2C_sensor_his_kinase"/>
</dbReference>
<keyword evidence="20" id="KW-0464">Manganese</keyword>
<dbReference type="InterPro" id="IPR003661">
    <property type="entry name" value="HisK_dim/P_dom"/>
</dbReference>
<feature type="domain" description="HAMP" evidence="26">
    <location>
        <begin position="190"/>
        <end position="259"/>
    </location>
</feature>
<keyword evidence="16 24" id="KW-1133">Transmembrane helix</keyword>
<dbReference type="SMART" id="SM00304">
    <property type="entry name" value="HAMP"/>
    <property type="match status" value="1"/>
</dbReference>
<keyword evidence="14" id="KW-0460">Magnesium</keyword>
<dbReference type="InterPro" id="IPR003660">
    <property type="entry name" value="HAMP_dom"/>
</dbReference>
<dbReference type="Gene3D" id="6.10.340.10">
    <property type="match status" value="1"/>
</dbReference>
<dbReference type="SMART" id="SM00388">
    <property type="entry name" value="HisKA"/>
    <property type="match status" value="1"/>
</dbReference>
<dbReference type="Proteomes" id="UP000613840">
    <property type="component" value="Unassembled WGS sequence"/>
</dbReference>
<dbReference type="GO" id="GO:0004721">
    <property type="term" value="F:phosphoprotein phosphatase activity"/>
    <property type="evidence" value="ECO:0007669"/>
    <property type="project" value="UniProtKB-KW"/>
</dbReference>
<keyword evidence="24" id="KW-0472">Membrane</keyword>
<dbReference type="PANTHER" id="PTHR44936">
    <property type="entry name" value="SENSOR PROTEIN CREC"/>
    <property type="match status" value="1"/>
</dbReference>
<dbReference type="Gene3D" id="3.30.565.10">
    <property type="entry name" value="Histidine kinase-like ATPase, C-terminal domain"/>
    <property type="match status" value="1"/>
</dbReference>
<evidence type="ECO:0000256" key="21">
    <source>
        <dbReference type="ARBA" id="ARBA00040454"/>
    </source>
</evidence>
<dbReference type="GO" id="GO:0005524">
    <property type="term" value="F:ATP binding"/>
    <property type="evidence" value="ECO:0007669"/>
    <property type="project" value="UniProtKB-KW"/>
</dbReference>
<evidence type="ECO:0000256" key="22">
    <source>
        <dbReference type="ARBA" id="ARBA00041776"/>
    </source>
</evidence>
<evidence type="ECO:0000256" key="8">
    <source>
        <dbReference type="ARBA" id="ARBA00022679"/>
    </source>
</evidence>
<reference evidence="27" key="2">
    <citation type="submission" date="2020-09" db="EMBL/GenBank/DDBJ databases">
        <authorList>
            <person name="Sun Q."/>
            <person name="Zhou Y."/>
        </authorList>
    </citation>
    <scope>NUCLEOTIDE SEQUENCE</scope>
    <source>
        <strain evidence="27">CGMCC 4.7306</strain>
    </source>
</reference>
<evidence type="ECO:0000256" key="14">
    <source>
        <dbReference type="ARBA" id="ARBA00022842"/>
    </source>
</evidence>
<dbReference type="SUPFAM" id="SSF55874">
    <property type="entry name" value="ATPase domain of HSP90 chaperone/DNA topoisomerase II/histidine kinase"/>
    <property type="match status" value="1"/>
</dbReference>
<feature type="domain" description="Histidine kinase" evidence="25">
    <location>
        <begin position="267"/>
        <end position="467"/>
    </location>
</feature>
<evidence type="ECO:0000256" key="10">
    <source>
        <dbReference type="ARBA" id="ARBA00022741"/>
    </source>
</evidence>
<accession>A0A917W0V2</accession>
<evidence type="ECO:0000256" key="4">
    <source>
        <dbReference type="ARBA" id="ARBA00004651"/>
    </source>
</evidence>
<feature type="region of interest" description="Disordered" evidence="23">
    <location>
        <begin position="1"/>
        <end position="40"/>
    </location>
</feature>
<evidence type="ECO:0000256" key="2">
    <source>
        <dbReference type="ARBA" id="ARBA00001936"/>
    </source>
</evidence>
<evidence type="ECO:0000256" key="1">
    <source>
        <dbReference type="ARBA" id="ARBA00000085"/>
    </source>
</evidence>
<dbReference type="AlphaFoldDB" id="A0A917W0V2"/>
<dbReference type="Pfam" id="PF00672">
    <property type="entry name" value="HAMP"/>
    <property type="match status" value="1"/>
</dbReference>
<feature type="compositionally biased region" description="Low complexity" evidence="23">
    <location>
        <begin position="15"/>
        <end position="24"/>
    </location>
</feature>
<evidence type="ECO:0000256" key="6">
    <source>
        <dbReference type="ARBA" id="ARBA00022475"/>
    </source>
</evidence>
<keyword evidence="28" id="KW-1185">Reference proteome</keyword>
<feature type="transmembrane region" description="Helical" evidence="24">
    <location>
        <begin position="50"/>
        <end position="73"/>
    </location>
</feature>
<dbReference type="Pfam" id="PF02518">
    <property type="entry name" value="HATPase_c"/>
    <property type="match status" value="1"/>
</dbReference>
<keyword evidence="10" id="KW-0547">Nucleotide-binding</keyword>
<dbReference type="InterPro" id="IPR036890">
    <property type="entry name" value="HATPase_C_sf"/>
</dbReference>
<reference evidence="27" key="1">
    <citation type="journal article" date="2014" name="Int. J. Syst. Evol. Microbiol.">
        <title>Complete genome sequence of Corynebacterium casei LMG S-19264T (=DSM 44701T), isolated from a smear-ripened cheese.</title>
        <authorList>
            <consortium name="US DOE Joint Genome Institute (JGI-PGF)"/>
            <person name="Walter F."/>
            <person name="Albersmeier A."/>
            <person name="Kalinowski J."/>
            <person name="Ruckert C."/>
        </authorList>
    </citation>
    <scope>NUCLEOTIDE SEQUENCE</scope>
    <source>
        <strain evidence="27">CGMCC 4.7306</strain>
    </source>
</reference>
<evidence type="ECO:0000259" key="25">
    <source>
        <dbReference type="PROSITE" id="PS50109"/>
    </source>
</evidence>
<dbReference type="PRINTS" id="PR00344">
    <property type="entry name" value="BCTRLSENSOR"/>
</dbReference>
<evidence type="ECO:0000256" key="11">
    <source>
        <dbReference type="ARBA" id="ARBA00022777"/>
    </source>
</evidence>
<keyword evidence="18" id="KW-0346">Stress response</keyword>
<evidence type="ECO:0000259" key="26">
    <source>
        <dbReference type="PROSITE" id="PS50885"/>
    </source>
</evidence>
<dbReference type="CDD" id="cd00075">
    <property type="entry name" value="HATPase"/>
    <property type="match status" value="1"/>
</dbReference>
<feature type="transmembrane region" description="Helical" evidence="24">
    <location>
        <begin position="169"/>
        <end position="189"/>
    </location>
</feature>
<evidence type="ECO:0000256" key="9">
    <source>
        <dbReference type="ARBA" id="ARBA00022692"/>
    </source>
</evidence>
<keyword evidence="13" id="KW-0067">ATP-binding</keyword>
<dbReference type="InterPro" id="IPR004358">
    <property type="entry name" value="Sig_transdc_His_kin-like_C"/>
</dbReference>
<evidence type="ECO:0000256" key="18">
    <source>
        <dbReference type="ARBA" id="ARBA00023016"/>
    </source>
</evidence>
<protein>
    <recommendedName>
        <fullName evidence="21">Signal transduction histidine-protein kinase/phosphatase MprB</fullName>
        <ecNumber evidence="5">2.7.13.3</ecNumber>
    </recommendedName>
    <alternativeName>
        <fullName evidence="22">Mycobacterial persistence regulator B</fullName>
    </alternativeName>
</protein>
<dbReference type="PROSITE" id="PS50109">
    <property type="entry name" value="HIS_KIN"/>
    <property type="match status" value="1"/>
</dbReference>
<keyword evidence="11" id="KW-0418">Kinase</keyword>
<dbReference type="CDD" id="cd00082">
    <property type="entry name" value="HisKA"/>
    <property type="match status" value="1"/>
</dbReference>
<dbReference type="Pfam" id="PF00512">
    <property type="entry name" value="HisKA"/>
    <property type="match status" value="1"/>
</dbReference>
<comment type="caution">
    <text evidence="27">The sequence shown here is derived from an EMBL/GenBank/DDBJ whole genome shotgun (WGS) entry which is preliminary data.</text>
</comment>
<keyword evidence="17" id="KW-0902">Two-component regulatory system</keyword>
<comment type="cofactor">
    <cofactor evidence="3">
        <name>Mg(2+)</name>
        <dbReference type="ChEBI" id="CHEBI:18420"/>
    </cofactor>
</comment>
<evidence type="ECO:0000256" key="7">
    <source>
        <dbReference type="ARBA" id="ARBA00022553"/>
    </source>
</evidence>
<keyword evidence="15" id="KW-0904">Protein phosphatase</keyword>
<dbReference type="Gene3D" id="1.10.287.130">
    <property type="match status" value="1"/>
</dbReference>
<evidence type="ECO:0000256" key="17">
    <source>
        <dbReference type="ARBA" id="ARBA00023012"/>
    </source>
</evidence>
<dbReference type="RefSeq" id="WP_188894077.1">
    <property type="nucleotide sequence ID" value="NZ_BMMZ01000002.1"/>
</dbReference>
<evidence type="ECO:0000256" key="13">
    <source>
        <dbReference type="ARBA" id="ARBA00022840"/>
    </source>
</evidence>
<evidence type="ECO:0000256" key="3">
    <source>
        <dbReference type="ARBA" id="ARBA00001946"/>
    </source>
</evidence>
<dbReference type="SUPFAM" id="SSF47384">
    <property type="entry name" value="Homodimeric domain of signal transducing histidine kinase"/>
    <property type="match status" value="1"/>
</dbReference>
<comment type="subcellular location">
    <subcellularLocation>
        <location evidence="4">Cell membrane</location>
        <topology evidence="4">Multi-pass membrane protein</topology>
    </subcellularLocation>
</comment>
<comment type="cofactor">
    <cofactor evidence="2">
        <name>Mn(2+)</name>
        <dbReference type="ChEBI" id="CHEBI:29035"/>
    </cofactor>
</comment>
<evidence type="ECO:0000256" key="5">
    <source>
        <dbReference type="ARBA" id="ARBA00012438"/>
    </source>
</evidence>
<evidence type="ECO:0000256" key="19">
    <source>
        <dbReference type="ARBA" id="ARBA00023026"/>
    </source>
</evidence>
<evidence type="ECO:0000256" key="12">
    <source>
        <dbReference type="ARBA" id="ARBA00022801"/>
    </source>
</evidence>
<dbReference type="EC" id="2.7.13.3" evidence="5"/>
<dbReference type="GO" id="GO:0005886">
    <property type="term" value="C:plasma membrane"/>
    <property type="evidence" value="ECO:0007669"/>
    <property type="project" value="UniProtKB-SubCell"/>
</dbReference>
<keyword evidence="9 24" id="KW-0812">Transmembrane</keyword>
<organism evidence="27 28">
    <name type="scientific">Microlunatus endophyticus</name>
    <dbReference type="NCBI Taxonomy" id="1716077"/>
    <lineage>
        <taxon>Bacteria</taxon>
        <taxon>Bacillati</taxon>
        <taxon>Actinomycetota</taxon>
        <taxon>Actinomycetes</taxon>
        <taxon>Propionibacteriales</taxon>
        <taxon>Propionibacteriaceae</taxon>
        <taxon>Microlunatus</taxon>
    </lineage>
</organism>
<dbReference type="PROSITE" id="PS50885">
    <property type="entry name" value="HAMP"/>
    <property type="match status" value="1"/>
</dbReference>
<evidence type="ECO:0000256" key="23">
    <source>
        <dbReference type="SAM" id="MobiDB-lite"/>
    </source>
</evidence>
<evidence type="ECO:0000313" key="27">
    <source>
        <dbReference type="EMBL" id="GGL53618.1"/>
    </source>
</evidence>
<keyword evidence="12" id="KW-0378">Hydrolase</keyword>
<name>A0A917W0V2_9ACTN</name>
<evidence type="ECO:0000256" key="15">
    <source>
        <dbReference type="ARBA" id="ARBA00022912"/>
    </source>
</evidence>
<dbReference type="EMBL" id="BMMZ01000002">
    <property type="protein sequence ID" value="GGL53618.1"/>
    <property type="molecule type" value="Genomic_DNA"/>
</dbReference>
<evidence type="ECO:0000256" key="16">
    <source>
        <dbReference type="ARBA" id="ARBA00022989"/>
    </source>
</evidence>
<evidence type="ECO:0000313" key="28">
    <source>
        <dbReference type="Proteomes" id="UP000613840"/>
    </source>
</evidence>
<keyword evidence="7" id="KW-0597">Phosphoprotein</keyword>
<keyword evidence="8" id="KW-0808">Transferase</keyword>
<dbReference type="InterPro" id="IPR003594">
    <property type="entry name" value="HATPase_dom"/>
</dbReference>
<evidence type="ECO:0000256" key="20">
    <source>
        <dbReference type="ARBA" id="ARBA00023211"/>
    </source>
</evidence>
<dbReference type="GO" id="GO:0000155">
    <property type="term" value="F:phosphorelay sensor kinase activity"/>
    <property type="evidence" value="ECO:0007669"/>
    <property type="project" value="InterPro"/>
</dbReference>
<gene>
    <name evidence="27" type="primary">cseC</name>
    <name evidence="27" type="ORF">GCM10011575_10040</name>
</gene>
<dbReference type="InterPro" id="IPR036097">
    <property type="entry name" value="HisK_dim/P_sf"/>
</dbReference>
<dbReference type="PANTHER" id="PTHR44936:SF9">
    <property type="entry name" value="SENSOR PROTEIN CREC"/>
    <property type="match status" value="1"/>
</dbReference>
<evidence type="ECO:0000256" key="24">
    <source>
        <dbReference type="SAM" id="Phobius"/>
    </source>
</evidence>
<keyword evidence="19" id="KW-0843">Virulence</keyword>
<sequence>MAGLSILRPDDAADDPSAAAASEPTPDPTREPGTGRGAGRRLETGLRVRIAATIACIVIAAVVILTLTVHLMVVQNRINQQRSAADSVVQVAMSIYRDQGVLTFDARLDDPGVPAELRDRLGAPNSHGTYVSGRSTRDVWAAGRVGTHILSTHTTFATVDDSVRAVDRALIVAGIATVIGASAVGALSANRLSRRLRLAARTARTIAVAAATPGLWPGATGDVPRDRTLRAAVGEGSDEVGDLADAVDGMAARLAERLQAEQRFTADVAHDLRTPLTGLNAAASLLDDSRPAQMVRDRVEAMTNLVEELLEVARLDSRVETAQLEYAMIPGIVTRAVQRGVAKGEFPQDSVIVRTHSGGEALLTDPRRLERVLSNLIRNALQHGRPPVILDASGSQVVVTDSGDGFSPEFLASGPQRFRRSSPSRGGGHGLGLIIAQGQIAVLGGTLQFDNAPEGGARVWIELPGAPPGRTEAHTDALE</sequence>
<proteinExistence type="predicted"/>
<dbReference type="SMART" id="SM00387">
    <property type="entry name" value="HATPase_c"/>
    <property type="match status" value="1"/>
</dbReference>
<dbReference type="InterPro" id="IPR005467">
    <property type="entry name" value="His_kinase_dom"/>
</dbReference>
<keyword evidence="6" id="KW-1003">Cell membrane</keyword>
<comment type="catalytic activity">
    <reaction evidence="1">
        <text>ATP + protein L-histidine = ADP + protein N-phospho-L-histidine.</text>
        <dbReference type="EC" id="2.7.13.3"/>
    </reaction>
</comment>